<evidence type="ECO:0000313" key="1">
    <source>
        <dbReference type="EMBL" id="QGU03096.1"/>
    </source>
</evidence>
<protein>
    <recommendedName>
        <fullName evidence="3">Phage tail protein</fullName>
    </recommendedName>
</protein>
<dbReference type="AlphaFoldDB" id="A0A6B8VWL3"/>
<name>A0A6B8VWL3_9CORY</name>
<keyword evidence="2" id="KW-1185">Reference proteome</keyword>
<sequence>MKRPSWDHSAQIIIKGVNGATWHVSGPECGREGVELAEDPDGLHDEAPFKGIWQSGAFQDGASFLGYTVDPIDLVLGFDIFPEEQSWEYIEAMFYASFSPEKQSEIVFNSDGEQRSLFVQKLEKTRTTSKKDPRLLQWSKMLLTLRAKNPFWQGDTITRNLAFDSTGTKQIIVENPTDTAMWLQWVVTAPGKWTLPDNDLTGEADRYRYIHTPPLSSGQDLTIDTHPLHESYVAADGSNVAGRFNGVEFLYPIPPHTPPTALDIGYTGDQPGACQVRMVQQWQRPWGGRVQ</sequence>
<dbReference type="KEGG" id="ckw:CKALI_11260"/>
<reference evidence="2" key="1">
    <citation type="submission" date="2019-11" db="EMBL/GenBank/DDBJ databases">
        <title>Complete genome sequence of Corynebacterium kalinowskii 1959, a novel Corynebacterium species isolated from soil of a small paddock in Vilsendorf, Germany.</title>
        <authorList>
            <person name="Schaffert L."/>
            <person name="Ruwe M."/>
            <person name="Milse J."/>
            <person name="Hanuschka K."/>
            <person name="Ortseifen V."/>
            <person name="Droste J."/>
            <person name="Brandt D."/>
            <person name="Schlueter L."/>
            <person name="Kutter Y."/>
            <person name="Vinke S."/>
            <person name="Viehoefer P."/>
            <person name="Jacob L."/>
            <person name="Luebke N.-C."/>
            <person name="Schulte-Berndt E."/>
            <person name="Hain C."/>
            <person name="Linder M."/>
            <person name="Schmidt P."/>
            <person name="Wollenschlaeger L."/>
            <person name="Luttermann T."/>
            <person name="Thieme E."/>
            <person name="Hassa J."/>
            <person name="Haak M."/>
            <person name="Wittchen M."/>
            <person name="Mentz A."/>
            <person name="Persicke M."/>
            <person name="Busche T."/>
            <person name="Ruckert C."/>
        </authorList>
    </citation>
    <scope>NUCLEOTIDE SEQUENCE [LARGE SCALE GENOMIC DNA]</scope>
    <source>
        <strain evidence="2">1959</strain>
    </source>
</reference>
<dbReference type="EMBL" id="CP046452">
    <property type="protein sequence ID" value="QGU03096.1"/>
    <property type="molecule type" value="Genomic_DNA"/>
</dbReference>
<organism evidence="1 2">
    <name type="scientific">Corynebacterium kalinowskii</name>
    <dbReference type="NCBI Taxonomy" id="2675216"/>
    <lineage>
        <taxon>Bacteria</taxon>
        <taxon>Bacillati</taxon>
        <taxon>Actinomycetota</taxon>
        <taxon>Actinomycetes</taxon>
        <taxon>Mycobacteriales</taxon>
        <taxon>Corynebacteriaceae</taxon>
        <taxon>Corynebacterium</taxon>
    </lineage>
</organism>
<evidence type="ECO:0000313" key="2">
    <source>
        <dbReference type="Proteomes" id="UP000427071"/>
    </source>
</evidence>
<accession>A0A6B8VWL3</accession>
<dbReference type="Proteomes" id="UP000427071">
    <property type="component" value="Chromosome"/>
</dbReference>
<dbReference type="RefSeq" id="WP_156193419.1">
    <property type="nucleotide sequence ID" value="NZ_CP046452.1"/>
</dbReference>
<gene>
    <name evidence="1" type="ORF">CKALI_11260</name>
</gene>
<evidence type="ECO:0008006" key="3">
    <source>
        <dbReference type="Google" id="ProtNLM"/>
    </source>
</evidence>
<proteinExistence type="predicted"/>